<dbReference type="EMBL" id="CM008052">
    <property type="protein sequence ID" value="PVH35332.1"/>
    <property type="molecule type" value="Genomic_DNA"/>
</dbReference>
<evidence type="ECO:0000313" key="1">
    <source>
        <dbReference type="EMBL" id="PVH35332.1"/>
    </source>
</evidence>
<name>A0A2T8ICG3_9POAL</name>
<proteinExistence type="predicted"/>
<dbReference type="AlphaFoldDB" id="A0A2T8ICG3"/>
<accession>A0A2T8ICG3</accession>
<gene>
    <name evidence="1" type="ORF">PAHAL_7G154100</name>
</gene>
<sequence>MLISQALRKGKENLKALGIGGIRKTLNQISTSNVRHGIEIMLSFMFLSLALLDTFLPFPGSPSRPQLELRPILLSSRTHTYI</sequence>
<reference evidence="1" key="1">
    <citation type="submission" date="2018-04" db="EMBL/GenBank/DDBJ databases">
        <title>WGS assembly of Panicum hallii.</title>
        <authorList>
            <person name="Lovell J."/>
            <person name="Jenkins J."/>
            <person name="Lowry D."/>
            <person name="Mamidi S."/>
            <person name="Sreedasyam A."/>
            <person name="Weng X."/>
            <person name="Barry K."/>
            <person name="Bonette J."/>
            <person name="Campitelli B."/>
            <person name="Daum C."/>
            <person name="Gordon S."/>
            <person name="Gould B."/>
            <person name="Lipzen A."/>
            <person name="Macqueen A."/>
            <person name="Palacio-Mejia J."/>
            <person name="Plott C."/>
            <person name="Shakirov E."/>
            <person name="Shu S."/>
            <person name="Yoshinaga Y."/>
            <person name="Zane M."/>
            <person name="Rokhsar D."/>
            <person name="Grimwood J."/>
            <person name="Schmutz J."/>
            <person name="Juenger T."/>
        </authorList>
    </citation>
    <scope>NUCLEOTIDE SEQUENCE [LARGE SCALE GENOMIC DNA]</scope>
    <source>
        <strain evidence="1">FIL2</strain>
    </source>
</reference>
<dbReference type="Gramene" id="PVH35332">
    <property type="protein sequence ID" value="PVH35332"/>
    <property type="gene ID" value="PAHAL_7G154100"/>
</dbReference>
<protein>
    <submittedName>
        <fullName evidence="1">Uncharacterized protein</fullName>
    </submittedName>
</protein>
<organism evidence="1">
    <name type="scientific">Panicum hallii</name>
    <dbReference type="NCBI Taxonomy" id="206008"/>
    <lineage>
        <taxon>Eukaryota</taxon>
        <taxon>Viridiplantae</taxon>
        <taxon>Streptophyta</taxon>
        <taxon>Embryophyta</taxon>
        <taxon>Tracheophyta</taxon>
        <taxon>Spermatophyta</taxon>
        <taxon>Magnoliopsida</taxon>
        <taxon>Liliopsida</taxon>
        <taxon>Poales</taxon>
        <taxon>Poaceae</taxon>
        <taxon>PACMAD clade</taxon>
        <taxon>Panicoideae</taxon>
        <taxon>Panicodae</taxon>
        <taxon>Paniceae</taxon>
        <taxon>Panicinae</taxon>
        <taxon>Panicum</taxon>
        <taxon>Panicum sect. Panicum</taxon>
    </lineage>
</organism>
<dbReference type="Proteomes" id="UP000243499">
    <property type="component" value="Chromosome 7"/>
</dbReference>